<evidence type="ECO:0000256" key="1">
    <source>
        <dbReference type="SAM" id="SignalP"/>
    </source>
</evidence>
<evidence type="ECO:0000313" key="3">
    <source>
        <dbReference type="Proteomes" id="UP000608513"/>
    </source>
</evidence>
<proteinExistence type="predicted"/>
<keyword evidence="1" id="KW-0732">Signal</keyword>
<name>A0A923MWM5_9BURK</name>
<reference evidence="2" key="1">
    <citation type="submission" date="2020-08" db="EMBL/GenBank/DDBJ databases">
        <title>Ramlibacter sp. USB13 16S ribosomal RNA gene genome sequencing and assembly.</title>
        <authorList>
            <person name="Kang M."/>
        </authorList>
    </citation>
    <scope>NUCLEOTIDE SEQUENCE</scope>
    <source>
        <strain evidence="2">USB13</strain>
    </source>
</reference>
<feature type="chain" id="PRO_5037738816" description="Flagella basal body P-ring formation protein FlgA" evidence="1">
    <location>
        <begin position="19"/>
        <end position="269"/>
    </location>
</feature>
<gene>
    <name evidence="2" type="ORF">H8N03_19250</name>
</gene>
<evidence type="ECO:0000313" key="2">
    <source>
        <dbReference type="EMBL" id="MBC5785092.1"/>
    </source>
</evidence>
<protein>
    <recommendedName>
        <fullName evidence="4">Flagella basal body P-ring formation protein FlgA</fullName>
    </recommendedName>
</protein>
<dbReference type="Gene3D" id="2.30.30.760">
    <property type="match status" value="1"/>
</dbReference>
<evidence type="ECO:0008006" key="4">
    <source>
        <dbReference type="Google" id="ProtNLM"/>
    </source>
</evidence>
<accession>A0A923MWM5</accession>
<sequence length="269" mass="28334">MRATTLLLACLASPVAWAGPQAGIELLPRATVASSQVVLGDVARVHAQDLATIRTLVNLPVGRAPRPGESAALRRTDLAQWVRRHTDLAPDALDWSGAHEARVVRATPRVKGEEIARAAVEAARGGHVLVGGTPRDVDVPEGRVRLEVRGLEQGASAGRMLVWVDVWTEGAFVRTVPVSLQSAAAATAATGERTLRDDALLATGDAGPLAVARGEWASLRSVEGSITLESRVEVLQDGRPGQRIRVRPQGASGPMFARVLGPGRVELAP</sequence>
<dbReference type="Proteomes" id="UP000608513">
    <property type="component" value="Unassembled WGS sequence"/>
</dbReference>
<organism evidence="2 3">
    <name type="scientific">Ramlibacter cellulosilyticus</name>
    <dbReference type="NCBI Taxonomy" id="2764187"/>
    <lineage>
        <taxon>Bacteria</taxon>
        <taxon>Pseudomonadati</taxon>
        <taxon>Pseudomonadota</taxon>
        <taxon>Betaproteobacteria</taxon>
        <taxon>Burkholderiales</taxon>
        <taxon>Comamonadaceae</taxon>
        <taxon>Ramlibacter</taxon>
    </lineage>
</organism>
<keyword evidence="3" id="KW-1185">Reference proteome</keyword>
<dbReference type="AlphaFoldDB" id="A0A923MWM5"/>
<feature type="signal peptide" evidence="1">
    <location>
        <begin position="1"/>
        <end position="18"/>
    </location>
</feature>
<dbReference type="RefSeq" id="WP_187077844.1">
    <property type="nucleotide sequence ID" value="NZ_JACORT010000009.1"/>
</dbReference>
<dbReference type="EMBL" id="JACORT010000009">
    <property type="protein sequence ID" value="MBC5785092.1"/>
    <property type="molecule type" value="Genomic_DNA"/>
</dbReference>
<comment type="caution">
    <text evidence="2">The sequence shown here is derived from an EMBL/GenBank/DDBJ whole genome shotgun (WGS) entry which is preliminary data.</text>
</comment>